<sequence length="79" mass="9057">MSGPAPDFPDEAIRIELKRMVDQQHTMTLERLEEVASEILNSDEGTQEKREQVAEKVKRAEELASLRFSQIIAFIDRNA</sequence>
<proteinExistence type="predicted"/>
<dbReference type="Proteomes" id="UP000831921">
    <property type="component" value="Chromosome"/>
</dbReference>
<dbReference type="RefSeq" id="WP_249504880.1">
    <property type="nucleotide sequence ID" value="NZ_CP097253.1"/>
</dbReference>
<protein>
    <submittedName>
        <fullName evidence="1">Uncharacterized protein</fullName>
    </submittedName>
</protein>
<evidence type="ECO:0000313" key="1">
    <source>
        <dbReference type="EMBL" id="UUR09115.1"/>
    </source>
</evidence>
<keyword evidence="2" id="KW-1185">Reference proteome</keyword>
<reference evidence="1 2" key="1">
    <citation type="submission" date="2022-05" db="EMBL/GenBank/DDBJ databases">
        <title>S8-45 Sphingomonas ultraviolaceadurans.</title>
        <authorList>
            <person name="Liu Y."/>
        </authorList>
    </citation>
    <scope>NUCLEOTIDE SEQUENCE [LARGE SCALE GENOMIC DNA]</scope>
    <source>
        <strain evidence="1 2">S8-45</strain>
    </source>
</reference>
<evidence type="ECO:0000313" key="2">
    <source>
        <dbReference type="Proteomes" id="UP000831921"/>
    </source>
</evidence>
<accession>A0ABY5MXD9</accession>
<gene>
    <name evidence="1" type="ORF">M1K48_05725</name>
</gene>
<dbReference type="EMBL" id="CP097253">
    <property type="protein sequence ID" value="UUR09115.1"/>
    <property type="molecule type" value="Genomic_DNA"/>
</dbReference>
<organism evidence="1 2">
    <name type="scientific">Sphingomonas glaciei</name>
    <dbReference type="NCBI Taxonomy" id="2938948"/>
    <lineage>
        <taxon>Bacteria</taxon>
        <taxon>Pseudomonadati</taxon>
        <taxon>Pseudomonadota</taxon>
        <taxon>Alphaproteobacteria</taxon>
        <taxon>Sphingomonadales</taxon>
        <taxon>Sphingomonadaceae</taxon>
        <taxon>Sphingomonas</taxon>
    </lineage>
</organism>
<name>A0ABY5MXD9_9SPHN</name>